<dbReference type="InterPro" id="IPR023430">
    <property type="entry name" value="Pept_HybD-like_dom_sf"/>
</dbReference>
<dbReference type="GO" id="GO:0008047">
    <property type="term" value="F:enzyme activator activity"/>
    <property type="evidence" value="ECO:0007669"/>
    <property type="project" value="InterPro"/>
</dbReference>
<dbReference type="PANTHER" id="PTHR30302:SF5">
    <property type="entry name" value="SLR1876 PROTEIN"/>
    <property type="match status" value="1"/>
</dbReference>
<name>P72308_RHOOP</name>
<evidence type="ECO:0000313" key="1">
    <source>
        <dbReference type="EMBL" id="AAB57893.1"/>
    </source>
</evidence>
<dbReference type="SUPFAM" id="SSF53163">
    <property type="entry name" value="HybD-like"/>
    <property type="match status" value="1"/>
</dbReference>
<proteinExistence type="predicted"/>
<keyword evidence="1" id="KW-0614">Plasmid</keyword>
<dbReference type="InterPro" id="IPR000671">
    <property type="entry name" value="Peptidase_A31"/>
</dbReference>
<organism evidence="1">
    <name type="scientific">Rhodococcus opacus</name>
    <name type="common">Nocardia opaca</name>
    <dbReference type="NCBI Taxonomy" id="37919"/>
    <lineage>
        <taxon>Bacteria</taxon>
        <taxon>Bacillati</taxon>
        <taxon>Actinomycetota</taxon>
        <taxon>Actinomycetes</taxon>
        <taxon>Mycobacteriales</taxon>
        <taxon>Nocardiaceae</taxon>
        <taxon>Rhodococcus</taxon>
    </lineage>
</organism>
<dbReference type="GO" id="GO:0004175">
    <property type="term" value="F:endopeptidase activity"/>
    <property type="evidence" value="ECO:0007669"/>
    <property type="project" value="TreeGrafter"/>
</dbReference>
<dbReference type="PANTHER" id="PTHR30302">
    <property type="entry name" value="HYDROGENASE 1 MATURATION PROTEASE"/>
    <property type="match status" value="1"/>
</dbReference>
<reference evidence="1" key="1">
    <citation type="journal article" date="1997" name="Microbiology (Mosc.)">
        <title>Genes encoding the NAD-reducing hydrogenase of Rhodococcus opacus MR11.</title>
        <authorList>
            <person name="Grzeszik C."/>
            <person name="Lubbers M."/>
            <person name="Reh M."/>
            <person name="Schlegel H.G."/>
        </authorList>
    </citation>
    <scope>NUCLEOTIDE SEQUENCE</scope>
    <source>
        <strain evidence="1">1b</strain>
        <plasmid evidence="1">pHG201</plasmid>
    </source>
</reference>
<protein>
    <submittedName>
        <fullName evidence="1">HoxW</fullName>
    </submittedName>
</protein>
<dbReference type="AlphaFoldDB" id="P72308"/>
<geneLocation type="plasmid" evidence="1">
    <name>pHG201</name>
</geneLocation>
<dbReference type="EMBL" id="U70364">
    <property type="protein sequence ID" value="AAB57893.1"/>
    <property type="molecule type" value="Genomic_DNA"/>
</dbReference>
<dbReference type="NCBIfam" id="TIGR00072">
    <property type="entry name" value="hydrog_prot"/>
    <property type="match status" value="1"/>
</dbReference>
<dbReference type="MEROPS" id="A31.004"/>
<gene>
    <name evidence="1" type="primary">hoxW</name>
</gene>
<dbReference type="CDD" id="cd06066">
    <property type="entry name" value="H2MP_NAD-link-bidir"/>
    <property type="match status" value="1"/>
</dbReference>
<dbReference type="Gene3D" id="3.40.50.1450">
    <property type="entry name" value="HybD-like"/>
    <property type="match status" value="1"/>
</dbReference>
<sequence length="165" mass="18618">MNESVKFPHVTLDYFDSPSSLIYGIGNVGRQDDGLGWAFIDWIEEEGLCPKAEILRHYQLHLEDAELISHKKRVLFVDATKDASVTSFALERAEPRMDFSFTSHAISIPAIMATCQQCFQRLPDVYVLPIKGYEWELELGLTQRARQNLNAATARLSIRTGASIS</sequence>
<accession>P72308</accession>
<dbReference type="GO" id="GO:0016485">
    <property type="term" value="P:protein processing"/>
    <property type="evidence" value="ECO:0007669"/>
    <property type="project" value="TreeGrafter"/>
</dbReference>